<dbReference type="Proteomes" id="UP000265800">
    <property type="component" value="Unassembled WGS sequence"/>
</dbReference>
<name>A0A399EXI5_9DEIN</name>
<evidence type="ECO:0000313" key="6">
    <source>
        <dbReference type="EMBL" id="RIH88146.1"/>
    </source>
</evidence>
<dbReference type="GO" id="GO:0005737">
    <property type="term" value="C:cytoplasm"/>
    <property type="evidence" value="ECO:0007669"/>
    <property type="project" value="TreeGrafter"/>
</dbReference>
<evidence type="ECO:0000256" key="1">
    <source>
        <dbReference type="ARBA" id="ARBA00001933"/>
    </source>
</evidence>
<keyword evidence="3 6" id="KW-0808">Transferase</keyword>
<comment type="caution">
    <text evidence="6">The sequence shown here is derived from an EMBL/GenBank/DDBJ whole genome shotgun (WGS) entry which is preliminary data.</text>
</comment>
<dbReference type="PANTHER" id="PTHR43797:SF2">
    <property type="entry name" value="HOMOCYSTEINE_CYSTEINE SYNTHASE"/>
    <property type="match status" value="1"/>
</dbReference>
<dbReference type="EC" id="2.5.1.-" evidence="6"/>
<evidence type="ECO:0000256" key="2">
    <source>
        <dbReference type="ARBA" id="ARBA00009077"/>
    </source>
</evidence>
<evidence type="ECO:0000313" key="7">
    <source>
        <dbReference type="Proteomes" id="UP000265800"/>
    </source>
</evidence>
<dbReference type="SUPFAM" id="SSF53383">
    <property type="entry name" value="PLP-dependent transferases"/>
    <property type="match status" value="1"/>
</dbReference>
<dbReference type="GO" id="GO:0071269">
    <property type="term" value="P:L-homocysteine biosynthetic process"/>
    <property type="evidence" value="ECO:0007669"/>
    <property type="project" value="TreeGrafter"/>
</dbReference>
<reference evidence="6 7" key="1">
    <citation type="submission" date="2018-08" db="EMBL/GenBank/DDBJ databases">
        <title>Meiothermus luteus KCTC 52599 genome sequencing project.</title>
        <authorList>
            <person name="Da Costa M.S."/>
            <person name="Albuquerque L."/>
            <person name="Raposo P."/>
            <person name="Froufe H.J.C."/>
            <person name="Barroso C.S."/>
            <person name="Egas C."/>
        </authorList>
    </citation>
    <scope>NUCLEOTIDE SEQUENCE [LARGE SCALE GENOMIC DNA]</scope>
    <source>
        <strain evidence="6 7">KCTC 52599</strain>
    </source>
</reference>
<dbReference type="GO" id="GO:0004124">
    <property type="term" value="F:cysteine synthase activity"/>
    <property type="evidence" value="ECO:0007669"/>
    <property type="project" value="TreeGrafter"/>
</dbReference>
<dbReference type="GO" id="GO:0006535">
    <property type="term" value="P:cysteine biosynthetic process from serine"/>
    <property type="evidence" value="ECO:0007669"/>
    <property type="project" value="TreeGrafter"/>
</dbReference>
<dbReference type="InterPro" id="IPR006235">
    <property type="entry name" value="OAc-hSer/O-AcSer_sulfhydrylase"/>
</dbReference>
<dbReference type="AlphaFoldDB" id="A0A399EXI5"/>
<gene>
    <name evidence="6" type="primary">metZ</name>
    <name evidence="6" type="ORF">Mlute_00717</name>
</gene>
<evidence type="ECO:0000256" key="4">
    <source>
        <dbReference type="ARBA" id="ARBA00022898"/>
    </source>
</evidence>
<dbReference type="Gene3D" id="3.90.1150.10">
    <property type="entry name" value="Aspartate Aminotransferase, domain 1"/>
    <property type="match status" value="1"/>
</dbReference>
<keyword evidence="4 5" id="KW-0663">Pyridoxal phosphate</keyword>
<dbReference type="GO" id="GO:0003961">
    <property type="term" value="F:O-acetylhomoserine aminocarboxypropyltransferase activity"/>
    <property type="evidence" value="ECO:0007669"/>
    <property type="project" value="TreeGrafter"/>
</dbReference>
<accession>A0A399EXI5</accession>
<sequence length="75" mass="8005">MAHLKLIQAPNVGDARTLAVHPWTTTHSRISEEARRAAGVGPETVRLSVGLESPKDIQAFLAEALAAVEPVAHED</sequence>
<dbReference type="GO" id="GO:0030170">
    <property type="term" value="F:pyridoxal phosphate binding"/>
    <property type="evidence" value="ECO:0007669"/>
    <property type="project" value="InterPro"/>
</dbReference>
<comment type="similarity">
    <text evidence="2 5">Belongs to the trans-sulfuration enzymes family.</text>
</comment>
<keyword evidence="7" id="KW-1185">Reference proteome</keyword>
<dbReference type="GO" id="GO:0019346">
    <property type="term" value="P:transsulfuration"/>
    <property type="evidence" value="ECO:0007669"/>
    <property type="project" value="InterPro"/>
</dbReference>
<dbReference type="InterPro" id="IPR015422">
    <property type="entry name" value="PyrdxlP-dep_Trfase_small"/>
</dbReference>
<protein>
    <submittedName>
        <fullName evidence="6">O-succinylhomoserine sulfhydrylase</fullName>
        <ecNumber evidence="6">2.5.1.-</ecNumber>
    </submittedName>
</protein>
<evidence type="ECO:0000256" key="5">
    <source>
        <dbReference type="RuleBase" id="RU362118"/>
    </source>
</evidence>
<dbReference type="EMBL" id="QWKZ01000015">
    <property type="protein sequence ID" value="RIH88146.1"/>
    <property type="molecule type" value="Genomic_DNA"/>
</dbReference>
<dbReference type="Pfam" id="PF01053">
    <property type="entry name" value="Cys_Met_Meta_PP"/>
    <property type="match status" value="1"/>
</dbReference>
<organism evidence="6 7">
    <name type="scientific">Meiothermus luteus</name>
    <dbReference type="NCBI Taxonomy" id="2026184"/>
    <lineage>
        <taxon>Bacteria</taxon>
        <taxon>Thermotogati</taxon>
        <taxon>Deinococcota</taxon>
        <taxon>Deinococci</taxon>
        <taxon>Thermales</taxon>
        <taxon>Thermaceae</taxon>
        <taxon>Meiothermus</taxon>
    </lineage>
</organism>
<dbReference type="PANTHER" id="PTHR43797">
    <property type="entry name" value="HOMOCYSTEINE/CYSTEINE SYNTHASE"/>
    <property type="match status" value="1"/>
</dbReference>
<dbReference type="InterPro" id="IPR000277">
    <property type="entry name" value="Cys/Met-Metab_PyrdxlP-dep_enz"/>
</dbReference>
<evidence type="ECO:0000256" key="3">
    <source>
        <dbReference type="ARBA" id="ARBA00022679"/>
    </source>
</evidence>
<comment type="cofactor">
    <cofactor evidence="1 5">
        <name>pyridoxal 5'-phosphate</name>
        <dbReference type="ChEBI" id="CHEBI:597326"/>
    </cofactor>
</comment>
<dbReference type="InterPro" id="IPR015424">
    <property type="entry name" value="PyrdxlP-dep_Trfase"/>
</dbReference>
<proteinExistence type="inferred from homology"/>